<dbReference type="RefSeq" id="WP_271633295.1">
    <property type="nucleotide sequence ID" value="NZ_CP094970.1"/>
</dbReference>
<gene>
    <name evidence="3" type="ORF">L0C25_18765</name>
</gene>
<dbReference type="CDD" id="cd00321">
    <property type="entry name" value="SO_family_Moco"/>
    <property type="match status" value="1"/>
</dbReference>
<dbReference type="SUPFAM" id="SSF56524">
    <property type="entry name" value="Oxidoreductase molybdopterin-binding domain"/>
    <property type="match status" value="1"/>
</dbReference>
<protein>
    <submittedName>
        <fullName evidence="3">Molybdopterin-dependent oxidoreductase</fullName>
    </submittedName>
</protein>
<dbReference type="PANTHER" id="PTHR43032">
    <property type="entry name" value="PROTEIN-METHIONINE-SULFOXIDE REDUCTASE"/>
    <property type="match status" value="1"/>
</dbReference>
<dbReference type="Gene3D" id="3.90.420.10">
    <property type="entry name" value="Oxidoreductase, molybdopterin-binding domain"/>
    <property type="match status" value="1"/>
</dbReference>
<sequence length="270" mass="28965">MERGSIALLVASALFQLVSGTVNISQWYPWGFSFRATHYAVAWVFIGSLAIHIAVKLPVVREAYLGGLTEPDGPGLSRRGLLRTTWVAAGLVVVATAGQSVPLLRKVSVFAVRSGDGPQDVPVNRSATAAGVEYADASTWALDVVYDGATRRFTRDELERLPQATETLPIACVEGWSVSASWEGVPVADLLSAVGAPASSRVYVSSLQTRGAFGSSELPPQFAADRRTLLALRLNGAELDLDHGYPCRIIAPNRPGVMQTKWVSRLEVYA</sequence>
<dbReference type="Proteomes" id="UP001164390">
    <property type="component" value="Chromosome"/>
</dbReference>
<feature type="domain" description="Oxidoreductase molybdopterin-binding" evidence="2">
    <location>
        <begin position="132"/>
        <end position="268"/>
    </location>
</feature>
<organism evidence="3 4">
    <name type="scientific">Solicola gregarius</name>
    <dbReference type="NCBI Taxonomy" id="2908642"/>
    <lineage>
        <taxon>Bacteria</taxon>
        <taxon>Bacillati</taxon>
        <taxon>Actinomycetota</taxon>
        <taxon>Actinomycetes</taxon>
        <taxon>Propionibacteriales</taxon>
        <taxon>Nocardioidaceae</taxon>
        <taxon>Solicola</taxon>
    </lineage>
</organism>
<dbReference type="InterPro" id="IPR000572">
    <property type="entry name" value="OxRdtase_Mopterin-bd_dom"/>
</dbReference>
<dbReference type="Pfam" id="PF00174">
    <property type="entry name" value="Oxidored_molyb"/>
    <property type="match status" value="1"/>
</dbReference>
<name>A0AA46YKK0_9ACTN</name>
<dbReference type="PRINTS" id="PR00407">
    <property type="entry name" value="EUMOPTERIN"/>
</dbReference>
<evidence type="ECO:0000313" key="4">
    <source>
        <dbReference type="Proteomes" id="UP001164390"/>
    </source>
</evidence>
<dbReference type="KEGG" id="sgrg:L0C25_18765"/>
<dbReference type="AlphaFoldDB" id="A0AA46YKK0"/>
<dbReference type="InterPro" id="IPR008335">
    <property type="entry name" value="Mopterin_OxRdtase_euk"/>
</dbReference>
<keyword evidence="1" id="KW-0812">Transmembrane</keyword>
<evidence type="ECO:0000259" key="2">
    <source>
        <dbReference type="Pfam" id="PF00174"/>
    </source>
</evidence>
<proteinExistence type="predicted"/>
<dbReference type="PANTHER" id="PTHR43032:SF2">
    <property type="entry name" value="BLL0505 PROTEIN"/>
    <property type="match status" value="1"/>
</dbReference>
<feature type="transmembrane region" description="Helical" evidence="1">
    <location>
        <begin position="36"/>
        <end position="55"/>
    </location>
</feature>
<reference evidence="3" key="1">
    <citation type="submission" date="2022-01" db="EMBL/GenBank/DDBJ databases">
        <title>Nocardioidaceae gen. sp. A5X3R13.</title>
        <authorList>
            <person name="Lopez Marin M.A."/>
            <person name="Uhlik O."/>
        </authorList>
    </citation>
    <scope>NUCLEOTIDE SEQUENCE</scope>
    <source>
        <strain evidence="3">A5X3R13</strain>
    </source>
</reference>
<keyword evidence="1" id="KW-0472">Membrane</keyword>
<dbReference type="InterPro" id="IPR036374">
    <property type="entry name" value="OxRdtase_Mopterin-bd_sf"/>
</dbReference>
<keyword evidence="4" id="KW-1185">Reference proteome</keyword>
<dbReference type="EMBL" id="CP094970">
    <property type="protein sequence ID" value="UYM04556.1"/>
    <property type="molecule type" value="Genomic_DNA"/>
</dbReference>
<keyword evidence="1" id="KW-1133">Transmembrane helix</keyword>
<evidence type="ECO:0000313" key="3">
    <source>
        <dbReference type="EMBL" id="UYM04556.1"/>
    </source>
</evidence>
<evidence type="ECO:0000256" key="1">
    <source>
        <dbReference type="SAM" id="Phobius"/>
    </source>
</evidence>
<accession>A0AA46YKK0</accession>
<dbReference type="GO" id="GO:0016491">
    <property type="term" value="F:oxidoreductase activity"/>
    <property type="evidence" value="ECO:0007669"/>
    <property type="project" value="InterPro"/>
</dbReference>